<name>A0A930MY16_9BACT</name>
<evidence type="ECO:0000256" key="1">
    <source>
        <dbReference type="SAM" id="SignalP"/>
    </source>
</evidence>
<organism evidence="2 3">
    <name type="scientific">Prevotella aurantiaca</name>
    <dbReference type="NCBI Taxonomy" id="596085"/>
    <lineage>
        <taxon>Bacteria</taxon>
        <taxon>Pseudomonadati</taxon>
        <taxon>Bacteroidota</taxon>
        <taxon>Bacteroidia</taxon>
        <taxon>Bacteroidales</taxon>
        <taxon>Prevotellaceae</taxon>
        <taxon>Prevotella</taxon>
    </lineage>
</organism>
<accession>A0A930MY16</accession>
<evidence type="ECO:0000313" key="3">
    <source>
        <dbReference type="Proteomes" id="UP000771736"/>
    </source>
</evidence>
<feature type="chain" id="PRO_5036840177" description="DUF4252 domain-containing protein" evidence="1">
    <location>
        <begin position="24"/>
        <end position="145"/>
    </location>
</feature>
<dbReference type="InterPro" id="IPR046090">
    <property type="entry name" value="DUF6108"/>
</dbReference>
<dbReference type="AlphaFoldDB" id="A0A930MY16"/>
<reference evidence="2" key="1">
    <citation type="submission" date="2020-04" db="EMBL/GenBank/DDBJ databases">
        <title>Deep metagenomics examines the oral microbiome during advanced dental caries in children, revealing novel taxa and co-occurrences with host molecules.</title>
        <authorList>
            <person name="Baker J.L."/>
            <person name="Morton J.T."/>
            <person name="Dinis M."/>
            <person name="Alvarez R."/>
            <person name="Tran N.C."/>
            <person name="Knight R."/>
            <person name="Edlund A."/>
        </authorList>
    </citation>
    <scope>NUCLEOTIDE SEQUENCE</scope>
    <source>
        <strain evidence="2">JCVI_44_bin.5</strain>
    </source>
</reference>
<evidence type="ECO:0008006" key="4">
    <source>
        <dbReference type="Google" id="ProtNLM"/>
    </source>
</evidence>
<proteinExistence type="predicted"/>
<dbReference type="EMBL" id="JABZSJ010000005">
    <property type="protein sequence ID" value="MBF1383620.1"/>
    <property type="molecule type" value="Genomic_DNA"/>
</dbReference>
<evidence type="ECO:0000313" key="2">
    <source>
        <dbReference type="EMBL" id="MBF1383620.1"/>
    </source>
</evidence>
<sequence length="145" mass="16249">MKNKTIRTFLTMCLLMVLIPASAQSDLQISVAFERFGKAKNCKMVVLNDATLRGYKLKVYKSLTYKKIGASIAPYIDADRKKARKIREIVDNGKVTSGYYILPQLPSGLNRYILFSNGPNDSGAVIYIEGTLGPDDIMNVCYKKR</sequence>
<feature type="signal peptide" evidence="1">
    <location>
        <begin position="1"/>
        <end position="23"/>
    </location>
</feature>
<dbReference type="Proteomes" id="UP000771736">
    <property type="component" value="Unassembled WGS sequence"/>
</dbReference>
<keyword evidence="1" id="KW-0732">Signal</keyword>
<protein>
    <recommendedName>
        <fullName evidence="4">DUF4252 domain-containing protein</fullName>
    </recommendedName>
</protein>
<comment type="caution">
    <text evidence="2">The sequence shown here is derived from an EMBL/GenBank/DDBJ whole genome shotgun (WGS) entry which is preliminary data.</text>
</comment>
<dbReference type="Pfam" id="PF19603">
    <property type="entry name" value="DUF6108"/>
    <property type="match status" value="1"/>
</dbReference>
<dbReference type="RefSeq" id="WP_273158382.1">
    <property type="nucleotide sequence ID" value="NZ_CAJPLR010000035.1"/>
</dbReference>
<gene>
    <name evidence="2" type="ORF">HXN26_01985</name>
</gene>